<gene>
    <name evidence="1" type="ORF">INT44_006103</name>
</gene>
<dbReference type="AlphaFoldDB" id="A0A8H7PZG8"/>
<name>A0A8H7PZG8_9FUNG</name>
<proteinExistence type="predicted"/>
<evidence type="ECO:0000313" key="1">
    <source>
        <dbReference type="EMBL" id="KAG2183122.1"/>
    </source>
</evidence>
<comment type="caution">
    <text evidence="1">The sequence shown here is derived from an EMBL/GenBank/DDBJ whole genome shotgun (WGS) entry which is preliminary data.</text>
</comment>
<organism evidence="1 2">
    <name type="scientific">Umbelopsis vinacea</name>
    <dbReference type="NCBI Taxonomy" id="44442"/>
    <lineage>
        <taxon>Eukaryota</taxon>
        <taxon>Fungi</taxon>
        <taxon>Fungi incertae sedis</taxon>
        <taxon>Mucoromycota</taxon>
        <taxon>Mucoromycotina</taxon>
        <taxon>Umbelopsidomycetes</taxon>
        <taxon>Umbelopsidales</taxon>
        <taxon>Umbelopsidaceae</taxon>
        <taxon>Umbelopsis</taxon>
    </lineage>
</organism>
<dbReference type="Proteomes" id="UP000612746">
    <property type="component" value="Unassembled WGS sequence"/>
</dbReference>
<evidence type="ECO:0000313" key="2">
    <source>
        <dbReference type="Proteomes" id="UP000612746"/>
    </source>
</evidence>
<dbReference type="EMBL" id="JAEPRA010000007">
    <property type="protein sequence ID" value="KAG2183122.1"/>
    <property type="molecule type" value="Genomic_DNA"/>
</dbReference>
<protein>
    <submittedName>
        <fullName evidence="1">Uncharacterized protein</fullName>
    </submittedName>
</protein>
<dbReference type="OrthoDB" id="2406493at2759"/>
<reference evidence="1" key="1">
    <citation type="submission" date="2020-12" db="EMBL/GenBank/DDBJ databases">
        <title>Metabolic potential, ecology and presence of endohyphal bacteria is reflected in genomic diversity of Mucoromycotina.</title>
        <authorList>
            <person name="Muszewska A."/>
            <person name="Okrasinska A."/>
            <person name="Steczkiewicz K."/>
            <person name="Drgas O."/>
            <person name="Orlowska M."/>
            <person name="Perlinska-Lenart U."/>
            <person name="Aleksandrzak-Piekarczyk T."/>
            <person name="Szatraj K."/>
            <person name="Zielenkiewicz U."/>
            <person name="Pilsyk S."/>
            <person name="Malc E."/>
            <person name="Mieczkowski P."/>
            <person name="Kruszewska J.S."/>
            <person name="Biernat P."/>
            <person name="Pawlowska J."/>
        </authorList>
    </citation>
    <scope>NUCLEOTIDE SEQUENCE</scope>
    <source>
        <strain evidence="1">WA0000051536</strain>
    </source>
</reference>
<keyword evidence="2" id="KW-1185">Reference proteome</keyword>
<sequence>MTNNANKKLLANGLVLSRQRPIAYTEDVSPLNAVDVRWFAPPTYENIVPAQPLEEPASIDLSRSMKIKRRISLSRGPSLRLKTLFAVPSPHHRRGLSDIAVHPMIPKEEMVVTEEEVEAEKGHGQRTPVEGKYFEELSTDDRFWLRNSTAHIYQQQSSAKDNWLVRKLSIPKRPLPSIPISRIQKQLSLRRRVEAILAN</sequence>
<accession>A0A8H7PZG8</accession>